<evidence type="ECO:0000256" key="3">
    <source>
        <dbReference type="ARBA" id="ARBA00022896"/>
    </source>
</evidence>
<evidence type="ECO:0000313" key="8">
    <source>
        <dbReference type="EMBL" id="QBB72590.1"/>
    </source>
</evidence>
<dbReference type="KEGG" id="xbc:ELE36_06080"/>
<protein>
    <submittedName>
        <fullName evidence="8">2OG-Fe(II) oxygenase</fullName>
    </submittedName>
</protein>
<dbReference type="PROSITE" id="PS51471">
    <property type="entry name" value="FE2OG_OXY"/>
    <property type="match status" value="1"/>
</dbReference>
<comment type="cofactor">
    <cofactor evidence="1">
        <name>L-ascorbate</name>
        <dbReference type="ChEBI" id="CHEBI:38290"/>
    </cofactor>
</comment>
<dbReference type="InterPro" id="IPR005123">
    <property type="entry name" value="Oxoglu/Fe-dep_dioxygenase_dom"/>
</dbReference>
<dbReference type="GO" id="GO:0031418">
    <property type="term" value="F:L-ascorbic acid binding"/>
    <property type="evidence" value="ECO:0007669"/>
    <property type="project" value="UniProtKB-KW"/>
</dbReference>
<evidence type="ECO:0000256" key="1">
    <source>
        <dbReference type="ARBA" id="ARBA00001961"/>
    </source>
</evidence>
<evidence type="ECO:0000259" key="7">
    <source>
        <dbReference type="PROSITE" id="PS51471"/>
    </source>
</evidence>
<dbReference type="InterPro" id="IPR044862">
    <property type="entry name" value="Pro_4_hyd_alph_FE2OG_OXY"/>
</dbReference>
<evidence type="ECO:0000313" key="9">
    <source>
        <dbReference type="Proteomes" id="UP000291562"/>
    </source>
</evidence>
<keyword evidence="6" id="KW-0408">Iron</keyword>
<accession>A0A411HQ95</accession>
<evidence type="ECO:0000256" key="5">
    <source>
        <dbReference type="ARBA" id="ARBA00023002"/>
    </source>
</evidence>
<organism evidence="8 9">
    <name type="scientific">Pseudolysobacter antarcticus</name>
    <dbReference type="NCBI Taxonomy" id="2511995"/>
    <lineage>
        <taxon>Bacteria</taxon>
        <taxon>Pseudomonadati</taxon>
        <taxon>Pseudomonadota</taxon>
        <taxon>Gammaproteobacteria</taxon>
        <taxon>Lysobacterales</taxon>
        <taxon>Rhodanobacteraceae</taxon>
        <taxon>Pseudolysobacter</taxon>
    </lineage>
</organism>
<dbReference type="PANTHER" id="PTHR12907">
    <property type="entry name" value="EGL NINE HOMOLOG-RELATED"/>
    <property type="match status" value="1"/>
</dbReference>
<reference evidence="8 9" key="1">
    <citation type="submission" date="2019-01" db="EMBL/GenBank/DDBJ databases">
        <title>Pseudolysobacter antarctica gen. nov., sp. nov., isolated from Fildes Peninsula, Antarctica.</title>
        <authorList>
            <person name="Wei Z."/>
            <person name="Peng F."/>
        </authorList>
    </citation>
    <scope>NUCLEOTIDE SEQUENCE [LARGE SCALE GENOMIC DNA]</scope>
    <source>
        <strain evidence="8 9">AQ6-296</strain>
    </source>
</reference>
<dbReference type="GO" id="GO:0071456">
    <property type="term" value="P:cellular response to hypoxia"/>
    <property type="evidence" value="ECO:0007669"/>
    <property type="project" value="TreeGrafter"/>
</dbReference>
<dbReference type="Proteomes" id="UP000291562">
    <property type="component" value="Chromosome"/>
</dbReference>
<keyword evidence="4" id="KW-0223">Dioxygenase</keyword>
<dbReference type="Pfam" id="PF13640">
    <property type="entry name" value="2OG-FeII_Oxy_3"/>
    <property type="match status" value="1"/>
</dbReference>
<dbReference type="GO" id="GO:0031543">
    <property type="term" value="F:peptidyl-proline dioxygenase activity"/>
    <property type="evidence" value="ECO:0007669"/>
    <property type="project" value="TreeGrafter"/>
</dbReference>
<sequence>MPNSDYFKSTALALQRDGYAVVPDFITPMLATELARECNAQNLASLLTPAHVGHGMQRQHAELIRGDHTNWFNPLAMSVVQTAFWDQMQALRRSLNQRLLLGLDAFETHYALYPPGSRYRRHRDRFRDDDLRVLSMVCYLNDDWLESEGGALRLYLPALQTDAPETEIFRDIFPHSGTLVVFLSAEFEHEVLPATRNRLSIAGWFSRRA</sequence>
<proteinExistence type="predicted"/>
<dbReference type="PANTHER" id="PTHR12907:SF26">
    <property type="entry name" value="HIF PROLYL HYDROXYLASE, ISOFORM C"/>
    <property type="match status" value="1"/>
</dbReference>
<evidence type="ECO:0000256" key="2">
    <source>
        <dbReference type="ARBA" id="ARBA00022723"/>
    </source>
</evidence>
<evidence type="ECO:0000256" key="4">
    <source>
        <dbReference type="ARBA" id="ARBA00022964"/>
    </source>
</evidence>
<feature type="domain" description="Fe2OG dioxygenase" evidence="7">
    <location>
        <begin position="104"/>
        <end position="207"/>
    </location>
</feature>
<keyword evidence="3" id="KW-0847">Vitamin C</keyword>
<dbReference type="SMART" id="SM00702">
    <property type="entry name" value="P4Hc"/>
    <property type="match status" value="1"/>
</dbReference>
<dbReference type="EMBL" id="CP035704">
    <property type="protein sequence ID" value="QBB72590.1"/>
    <property type="molecule type" value="Genomic_DNA"/>
</dbReference>
<keyword evidence="2" id="KW-0479">Metal-binding</keyword>
<dbReference type="Gene3D" id="2.60.120.620">
    <property type="entry name" value="q2cbj1_9rhob like domain"/>
    <property type="match status" value="1"/>
</dbReference>
<gene>
    <name evidence="8" type="ORF">ELE36_06080</name>
</gene>
<evidence type="ECO:0000256" key="6">
    <source>
        <dbReference type="ARBA" id="ARBA00023004"/>
    </source>
</evidence>
<dbReference type="InterPro" id="IPR051559">
    <property type="entry name" value="HIF_prolyl_hydroxylases"/>
</dbReference>
<keyword evidence="9" id="KW-1185">Reference proteome</keyword>
<dbReference type="AlphaFoldDB" id="A0A411HQ95"/>
<name>A0A411HQ95_9GAMM</name>
<dbReference type="GO" id="GO:0008198">
    <property type="term" value="F:ferrous iron binding"/>
    <property type="evidence" value="ECO:0007669"/>
    <property type="project" value="TreeGrafter"/>
</dbReference>
<dbReference type="OrthoDB" id="9783171at2"/>
<dbReference type="InterPro" id="IPR006620">
    <property type="entry name" value="Pro_4_hyd_alph"/>
</dbReference>
<keyword evidence="5" id="KW-0560">Oxidoreductase</keyword>